<dbReference type="AlphaFoldDB" id="R4FE94"/>
<accession>R4FE94</accession>
<evidence type="ECO:0000313" key="2">
    <source>
        <dbReference type="Proteomes" id="UP000013057"/>
    </source>
</evidence>
<name>R4FE94_9BACL</name>
<reference evidence="2" key="1">
    <citation type="journal article" date="2013" name="Genome">
        <title>Draft Genome Sequence of a Thermophilic Member of the Bacillaceae, Anoxybacillus flavithermus Strain Kn10, Isolated from the Kan-nawa Hot Spring in Japan.</title>
        <authorList>
            <person name="Matsutani M."/>
            <person name="Shirakihara Y."/>
            <person name="Imada K."/>
            <person name="Yakushi T."/>
            <person name="Matsushita K."/>
        </authorList>
    </citation>
    <scope>NUCLEOTIDE SEQUENCE [LARGE SCALE GENOMIC DNA]</scope>
    <source>
        <strain evidence="2">NBRC 109594</strain>
    </source>
</reference>
<proteinExistence type="predicted"/>
<comment type="caution">
    <text evidence="1">The sequence shown here is derived from an EMBL/GenBank/DDBJ whole genome shotgun (WGS) entry which is preliminary data.</text>
</comment>
<dbReference type="EMBL" id="BARH01000019">
    <property type="protein sequence ID" value="GAC91781.1"/>
    <property type="molecule type" value="Genomic_DNA"/>
</dbReference>
<organism evidence="1 2">
    <name type="scientific">Anoxybacillus flavithermus NBRC 109594</name>
    <dbReference type="NCBI Taxonomy" id="1315967"/>
    <lineage>
        <taxon>Bacteria</taxon>
        <taxon>Bacillati</taxon>
        <taxon>Bacillota</taxon>
        <taxon>Bacilli</taxon>
        <taxon>Bacillales</taxon>
        <taxon>Anoxybacillaceae</taxon>
        <taxon>Anoxybacillus</taxon>
    </lineage>
</organism>
<evidence type="ECO:0000313" key="1">
    <source>
        <dbReference type="EMBL" id="GAC91781.1"/>
    </source>
</evidence>
<protein>
    <submittedName>
        <fullName evidence="1">Uncharacterized protein</fullName>
    </submittedName>
</protein>
<sequence length="50" mass="5941">MEAMCSNIAFFFGKFPRKSTIFARVVDEKKDQFVFKKRSLLHTSCIFLYN</sequence>
<gene>
    <name evidence="1" type="ORF">KN10_2217</name>
</gene>
<dbReference type="Proteomes" id="UP000013057">
    <property type="component" value="Unassembled WGS sequence"/>
</dbReference>